<name>A0A060ICP3_RHIET</name>
<keyword evidence="2" id="KW-0614">Plasmid</keyword>
<sequence length="147" mass="15395">MPILPSAGRSRASSSWRWPNEKSSRLNRMAASTPSLRSDGGFSPCSCAWPAGSTGRLGCQGFSSLDTPAGSRRIRSRPLRARGSLLSDVLFYSNKSGVNDGAASPNFSAAALLGKIGSPACEPRSAVLDPSLQQSGRSPSSTKEIRP</sequence>
<protein>
    <submittedName>
        <fullName evidence="2">Uncharacterized protein</fullName>
    </submittedName>
</protein>
<geneLocation type="plasmid" evidence="2 3">
    <name>pRetIE4771e</name>
</geneLocation>
<feature type="region of interest" description="Disordered" evidence="1">
    <location>
        <begin position="1"/>
        <end position="42"/>
    </location>
</feature>
<dbReference type="EMBL" id="CP006991">
    <property type="protein sequence ID" value="AIC31497.1"/>
    <property type="molecule type" value="Genomic_DNA"/>
</dbReference>
<organism evidence="2 3">
    <name type="scientific">Rhizobium etli bv. mimosae str. IE4771</name>
    <dbReference type="NCBI Taxonomy" id="1432050"/>
    <lineage>
        <taxon>Bacteria</taxon>
        <taxon>Pseudomonadati</taxon>
        <taxon>Pseudomonadota</taxon>
        <taxon>Alphaproteobacteria</taxon>
        <taxon>Hyphomicrobiales</taxon>
        <taxon>Rhizobiaceae</taxon>
        <taxon>Rhizobium/Agrobacterium group</taxon>
        <taxon>Rhizobium</taxon>
    </lineage>
</organism>
<evidence type="ECO:0000313" key="2">
    <source>
        <dbReference type="EMBL" id="AIC31497.1"/>
    </source>
</evidence>
<accession>A0A060ICP3</accession>
<reference evidence="2 3" key="1">
    <citation type="submission" date="2013-12" db="EMBL/GenBank/DDBJ databases">
        <title>Complete genome sequence of Rhizobium etli bv. mimosae IE4771.</title>
        <authorList>
            <person name="Bustos P."/>
            <person name="Santamaria R.I."/>
            <person name="Lozano L."/>
            <person name="Ormeno-Orrillo E."/>
            <person name="Rogel M.A."/>
            <person name="Romero D."/>
            <person name="Cevallos M.A."/>
            <person name="Martinez-Romero E."/>
            <person name="Gonzalez V."/>
        </authorList>
    </citation>
    <scope>NUCLEOTIDE SEQUENCE [LARGE SCALE GENOMIC DNA]</scope>
    <source>
        <strain evidence="2 3">IE4771</strain>
        <plasmid evidence="3">Plasmid pRetIE4771e</plasmid>
    </source>
</reference>
<feature type="compositionally biased region" description="Polar residues" evidence="1">
    <location>
        <begin position="131"/>
        <end position="147"/>
    </location>
</feature>
<proteinExistence type="predicted"/>
<evidence type="ECO:0000256" key="1">
    <source>
        <dbReference type="SAM" id="MobiDB-lite"/>
    </source>
</evidence>
<dbReference type="AlphaFoldDB" id="A0A060ICP3"/>
<dbReference type="KEGG" id="rei:IE4771_PE00273"/>
<evidence type="ECO:0000313" key="3">
    <source>
        <dbReference type="Proteomes" id="UP000027180"/>
    </source>
</evidence>
<dbReference type="HOGENOM" id="CLU_1766510_0_0_5"/>
<feature type="region of interest" description="Disordered" evidence="1">
    <location>
        <begin position="123"/>
        <end position="147"/>
    </location>
</feature>
<dbReference type="Proteomes" id="UP000027180">
    <property type="component" value="Plasmid pRetIE4771e"/>
</dbReference>
<gene>
    <name evidence="2" type="ORF">IE4771_PE00273</name>
</gene>
<feature type="compositionally biased region" description="Low complexity" evidence="1">
    <location>
        <begin position="1"/>
        <end position="18"/>
    </location>
</feature>